<evidence type="ECO:0000313" key="2">
    <source>
        <dbReference type="EMBL" id="NKY31274.1"/>
    </source>
</evidence>
<dbReference type="Pfam" id="PF06013">
    <property type="entry name" value="WXG100"/>
    <property type="match status" value="1"/>
</dbReference>
<evidence type="ECO:0000256" key="1">
    <source>
        <dbReference type="RuleBase" id="RU362001"/>
    </source>
</evidence>
<dbReference type="RefSeq" id="WP_062976807.1">
    <property type="nucleotide sequence ID" value="NZ_JAAXOS010000029.1"/>
</dbReference>
<name>A0A7X6LB54_9NOCA</name>
<dbReference type="AlphaFoldDB" id="A0A7X6LB54"/>
<dbReference type="Proteomes" id="UP000540698">
    <property type="component" value="Unassembled WGS sequence"/>
</dbReference>
<evidence type="ECO:0000313" key="3">
    <source>
        <dbReference type="Proteomes" id="UP000540698"/>
    </source>
</evidence>
<gene>
    <name evidence="2" type="ORF">HGB38_34515</name>
</gene>
<accession>A0A7X6LB54</accession>
<proteinExistence type="inferred from homology"/>
<reference evidence="2 3" key="1">
    <citation type="submission" date="2020-04" db="EMBL/GenBank/DDBJ databases">
        <title>MicrobeNet Type strains.</title>
        <authorList>
            <person name="Nicholson A.C."/>
        </authorList>
    </citation>
    <scope>NUCLEOTIDE SEQUENCE [LARGE SCALE GENOMIC DNA]</scope>
    <source>
        <strain evidence="2 3">DSM 44956</strain>
    </source>
</reference>
<dbReference type="NCBIfam" id="TIGR03930">
    <property type="entry name" value="WXG100_ESAT6"/>
    <property type="match status" value="1"/>
</dbReference>
<protein>
    <recommendedName>
        <fullName evidence="1">ESAT-6-like protein</fullName>
    </recommendedName>
</protein>
<keyword evidence="3" id="KW-1185">Reference proteome</keyword>
<dbReference type="Gene3D" id="1.10.287.1060">
    <property type="entry name" value="ESAT-6-like"/>
    <property type="match status" value="1"/>
</dbReference>
<organism evidence="2 3">
    <name type="scientific">Nocardia gamkensis</name>
    <dbReference type="NCBI Taxonomy" id="352869"/>
    <lineage>
        <taxon>Bacteria</taxon>
        <taxon>Bacillati</taxon>
        <taxon>Actinomycetota</taxon>
        <taxon>Actinomycetes</taxon>
        <taxon>Mycobacteriales</taxon>
        <taxon>Nocardiaceae</taxon>
        <taxon>Nocardia</taxon>
    </lineage>
</organism>
<sequence length="104" mass="11479">MAGELQVRVDQLREESRFIADKAQTIRERLAQLDETIGRELLADGWQGRAASAYDESWVEWKRGADQIVAALETSAMNLADAANRYELRDGANADGLTGLGNQV</sequence>
<dbReference type="SUPFAM" id="SSF140453">
    <property type="entry name" value="EsxAB dimer-like"/>
    <property type="match status" value="1"/>
</dbReference>
<dbReference type="EMBL" id="JAAXOS010000029">
    <property type="protein sequence ID" value="NKY31274.1"/>
    <property type="molecule type" value="Genomic_DNA"/>
</dbReference>
<comment type="similarity">
    <text evidence="1">Belongs to the WXG100 family.</text>
</comment>
<dbReference type="InterPro" id="IPR036689">
    <property type="entry name" value="ESAT-6-like_sf"/>
</dbReference>
<dbReference type="InterPro" id="IPR010310">
    <property type="entry name" value="T7SS_ESAT-6-like"/>
</dbReference>
<comment type="caution">
    <text evidence="2">The sequence shown here is derived from an EMBL/GenBank/DDBJ whole genome shotgun (WGS) entry which is preliminary data.</text>
</comment>